<name>A0A0A9FC86_ARUDO</name>
<accession>A0A0A9FC86</accession>
<evidence type="ECO:0000313" key="1">
    <source>
        <dbReference type="EMBL" id="JAE07746.1"/>
    </source>
</evidence>
<sequence>MFYYYLWYKMNVILATIAQVKVKLVLKYMMFYNVLENDLLVNRTR</sequence>
<dbReference type="EMBL" id="GBRH01190150">
    <property type="protein sequence ID" value="JAE07746.1"/>
    <property type="molecule type" value="Transcribed_RNA"/>
</dbReference>
<proteinExistence type="predicted"/>
<reference evidence="1" key="2">
    <citation type="journal article" date="2015" name="Data Brief">
        <title>Shoot transcriptome of the giant reed, Arundo donax.</title>
        <authorList>
            <person name="Barrero R.A."/>
            <person name="Guerrero F.D."/>
            <person name="Moolhuijzen P."/>
            <person name="Goolsby J.A."/>
            <person name="Tidwell J."/>
            <person name="Bellgard S.E."/>
            <person name="Bellgard M.I."/>
        </authorList>
    </citation>
    <scope>NUCLEOTIDE SEQUENCE</scope>
    <source>
        <tissue evidence="1">Shoot tissue taken approximately 20 cm above the soil surface</tissue>
    </source>
</reference>
<dbReference type="AlphaFoldDB" id="A0A0A9FC86"/>
<organism evidence="1">
    <name type="scientific">Arundo donax</name>
    <name type="common">Giant reed</name>
    <name type="synonym">Donax arundinaceus</name>
    <dbReference type="NCBI Taxonomy" id="35708"/>
    <lineage>
        <taxon>Eukaryota</taxon>
        <taxon>Viridiplantae</taxon>
        <taxon>Streptophyta</taxon>
        <taxon>Embryophyta</taxon>
        <taxon>Tracheophyta</taxon>
        <taxon>Spermatophyta</taxon>
        <taxon>Magnoliopsida</taxon>
        <taxon>Liliopsida</taxon>
        <taxon>Poales</taxon>
        <taxon>Poaceae</taxon>
        <taxon>PACMAD clade</taxon>
        <taxon>Arundinoideae</taxon>
        <taxon>Arundineae</taxon>
        <taxon>Arundo</taxon>
    </lineage>
</organism>
<reference evidence="1" key="1">
    <citation type="submission" date="2014-09" db="EMBL/GenBank/DDBJ databases">
        <authorList>
            <person name="Magalhaes I.L.F."/>
            <person name="Oliveira U."/>
            <person name="Santos F.R."/>
            <person name="Vidigal T.H.D.A."/>
            <person name="Brescovit A.D."/>
            <person name="Santos A.J."/>
        </authorList>
    </citation>
    <scope>NUCLEOTIDE SEQUENCE</scope>
    <source>
        <tissue evidence="1">Shoot tissue taken approximately 20 cm above the soil surface</tissue>
    </source>
</reference>
<protein>
    <submittedName>
        <fullName evidence="1">Uncharacterized protein</fullName>
    </submittedName>
</protein>